<accession>A0A8H8NRI0</accession>
<dbReference type="GeneID" id="67025394"/>
<dbReference type="KEGG" id="rsx:RhiXN_03114"/>
<name>A0A8H8NRI0_9AGAM</name>
<dbReference type="Proteomes" id="UP000650533">
    <property type="component" value="Chromosome 3"/>
</dbReference>
<dbReference type="RefSeq" id="XP_043178427.1">
    <property type="nucleotide sequence ID" value="XM_043322931.1"/>
</dbReference>
<evidence type="ECO:0000313" key="2">
    <source>
        <dbReference type="EMBL" id="QRW18190.1"/>
    </source>
</evidence>
<evidence type="ECO:0000313" key="3">
    <source>
        <dbReference type="Proteomes" id="UP000650533"/>
    </source>
</evidence>
<dbReference type="AlphaFoldDB" id="A0A8H8NRI0"/>
<protein>
    <submittedName>
        <fullName evidence="2">Uncharacterized protein</fullName>
    </submittedName>
</protein>
<gene>
    <name evidence="2" type="ORF">RhiXN_03114</name>
</gene>
<dbReference type="Gene3D" id="3.40.50.1460">
    <property type="match status" value="1"/>
</dbReference>
<reference evidence="2" key="1">
    <citation type="submission" date="2020-05" db="EMBL/GenBank/DDBJ databases">
        <title>Evolutionary and genomic comparisons of hybrid uninucleate and nonhybrid Rhizoctonia fungi.</title>
        <authorList>
            <person name="Li C."/>
            <person name="Chen X."/>
        </authorList>
    </citation>
    <scope>NUCLEOTIDE SEQUENCE</scope>
    <source>
        <strain evidence="2">AG-1 IA</strain>
    </source>
</reference>
<dbReference type="EMBL" id="CP059660">
    <property type="protein sequence ID" value="QRW18190.1"/>
    <property type="molecule type" value="Genomic_DNA"/>
</dbReference>
<feature type="region of interest" description="Disordered" evidence="1">
    <location>
        <begin position="445"/>
        <end position="464"/>
    </location>
</feature>
<evidence type="ECO:0000256" key="1">
    <source>
        <dbReference type="SAM" id="MobiDB-lite"/>
    </source>
</evidence>
<sequence length="549" mass="61994">MNVCIVLPTILKLDDPILLHGVVATRLSYYRRLLAQAESKLTLRRVRRTSPIASVFVATNLHDTDSSRTSATNASQTKIGRGKRFGLKDSSLAPVPQSWKVKEHHSTFLQKDRMPSFTTVMKGLEEKSDMTNQKHALDLSLNSRARLYPIHASLPLQANVDKQAIVLNERTISGRSKRTKTKTKATTRFLPYPSFCNLNARPRHQCLMPTVQTRHIGRKSSLETALFGSPSVLQPKQVAWFILIVAVDYRGLQDPVHDLGFWRNVLGDPALESEIIYFIELVGEEATPENINKNLTEMYHDSESLGKIGPSNLFVYLTGEGDEQNRMRLLDGKFISEDDIDRWLAELHKSCGYTRPIILALDICRVNADKPSARMQHGINLICSASPGEKAKAIRFQSNQPMPYSCFVLAFITASKSSSTSTSDDFKADIERRLKQLIGLMDSAPSKRISGESNDGPGPQAPDWSQANDLSTLLEFARMISRTKIVKEVHEFVVKYFPEVCVFTLRFSEHHFTQVVRITRIPDRIARKSMDDRLKIIRGIIYEVQIETL</sequence>
<organism evidence="2 3">
    <name type="scientific">Rhizoctonia solani</name>
    <dbReference type="NCBI Taxonomy" id="456999"/>
    <lineage>
        <taxon>Eukaryota</taxon>
        <taxon>Fungi</taxon>
        <taxon>Dikarya</taxon>
        <taxon>Basidiomycota</taxon>
        <taxon>Agaricomycotina</taxon>
        <taxon>Agaricomycetes</taxon>
        <taxon>Cantharellales</taxon>
        <taxon>Ceratobasidiaceae</taxon>
        <taxon>Rhizoctonia</taxon>
    </lineage>
</organism>
<proteinExistence type="predicted"/>